<proteinExistence type="predicted"/>
<dbReference type="GO" id="GO:0032259">
    <property type="term" value="P:methylation"/>
    <property type="evidence" value="ECO:0007669"/>
    <property type="project" value="UniProtKB-KW"/>
</dbReference>
<dbReference type="PANTHER" id="PTHR43591:SF24">
    <property type="entry name" value="2-METHOXY-6-POLYPRENYL-1,4-BENZOQUINOL METHYLASE, MITOCHONDRIAL"/>
    <property type="match status" value="1"/>
</dbReference>
<dbReference type="Pfam" id="PF08241">
    <property type="entry name" value="Methyltransf_11"/>
    <property type="match status" value="1"/>
</dbReference>
<feature type="domain" description="Methyltransferase type 11" evidence="1">
    <location>
        <begin position="56"/>
        <end position="150"/>
    </location>
</feature>
<keyword evidence="3" id="KW-1185">Reference proteome</keyword>
<gene>
    <name evidence="2" type="ORF">LKD42_13735</name>
</gene>
<dbReference type="Gene3D" id="3.40.50.150">
    <property type="entry name" value="Vaccinia Virus protein VP39"/>
    <property type="match status" value="1"/>
</dbReference>
<dbReference type="InterPro" id="IPR029063">
    <property type="entry name" value="SAM-dependent_MTases_sf"/>
</dbReference>
<dbReference type="SUPFAM" id="SSF53335">
    <property type="entry name" value="S-adenosyl-L-methionine-dependent methyltransferases"/>
    <property type="match status" value="1"/>
</dbReference>
<dbReference type="CDD" id="cd02440">
    <property type="entry name" value="AdoMet_MTases"/>
    <property type="match status" value="1"/>
</dbReference>
<dbReference type="GO" id="GO:0008168">
    <property type="term" value="F:methyltransferase activity"/>
    <property type="evidence" value="ECO:0007669"/>
    <property type="project" value="UniProtKB-KW"/>
</dbReference>
<comment type="caution">
    <text evidence="2">The sequence shown here is derived from an EMBL/GenBank/DDBJ whole genome shotgun (WGS) entry which is preliminary data.</text>
</comment>
<sequence>MENKKLLEEIRSYWNNRADGYSRVNQEELHSEQKEKWKEVLLEQLPKKEKDQVKILDIGTGPGFFAILLAEEGYQVTAVDYTEQMLQEAKSNAADLADQISFKRMDAQNLEFPKETFDYIVTRNVTWNLEHPKRAYREWQRVLKPGGKILNFDANWYAYLYDDKLKLGYEQDRQRAKEEQVEDYYEGTDIAWMENIAKQVPLSPLKRPKWDLDVLKKIGLDCWADETIGERVLSDAEKINYQSTPVFMVCAVK</sequence>
<reference evidence="2 3" key="1">
    <citation type="submission" date="2021-10" db="EMBL/GenBank/DDBJ databases">
        <title>Anaerobic single-cell dispensing facilitates the cultivation of human gut bacteria.</title>
        <authorList>
            <person name="Afrizal A."/>
        </authorList>
    </citation>
    <scope>NUCLEOTIDE SEQUENCE [LARGE SCALE GENOMIC DNA]</scope>
    <source>
        <strain evidence="2 3">CLA-AA-H246</strain>
    </source>
</reference>
<name>A0ABS8EYK2_9FIRM</name>
<keyword evidence="2" id="KW-0808">Transferase</keyword>
<keyword evidence="2" id="KW-0489">Methyltransferase</keyword>
<dbReference type="EMBL" id="JAJEQE010000067">
    <property type="protein sequence ID" value="MCC2150287.1"/>
    <property type="molecule type" value="Genomic_DNA"/>
</dbReference>
<protein>
    <submittedName>
        <fullName evidence="2">Class I SAM-dependent methyltransferase</fullName>
    </submittedName>
</protein>
<dbReference type="Proteomes" id="UP001299235">
    <property type="component" value="Unassembled WGS sequence"/>
</dbReference>
<evidence type="ECO:0000313" key="2">
    <source>
        <dbReference type="EMBL" id="MCC2150287.1"/>
    </source>
</evidence>
<evidence type="ECO:0000313" key="3">
    <source>
        <dbReference type="Proteomes" id="UP001299235"/>
    </source>
</evidence>
<accession>A0ABS8EYK2</accession>
<organism evidence="2 3">
    <name type="scientific">Hominisplanchenecus faecis</name>
    <dbReference type="NCBI Taxonomy" id="2885351"/>
    <lineage>
        <taxon>Bacteria</taxon>
        <taxon>Bacillati</taxon>
        <taxon>Bacillota</taxon>
        <taxon>Clostridia</taxon>
        <taxon>Lachnospirales</taxon>
        <taxon>Lachnospiraceae</taxon>
        <taxon>Hominisplanchenecus</taxon>
    </lineage>
</organism>
<dbReference type="InterPro" id="IPR013216">
    <property type="entry name" value="Methyltransf_11"/>
</dbReference>
<dbReference type="RefSeq" id="WP_147631127.1">
    <property type="nucleotide sequence ID" value="NZ_JAJEQE010000067.1"/>
</dbReference>
<dbReference type="PANTHER" id="PTHR43591">
    <property type="entry name" value="METHYLTRANSFERASE"/>
    <property type="match status" value="1"/>
</dbReference>
<evidence type="ECO:0000259" key="1">
    <source>
        <dbReference type="Pfam" id="PF08241"/>
    </source>
</evidence>